<organism evidence="7 8">
    <name type="scientific">Cirrhinus molitorella</name>
    <name type="common">mud carp</name>
    <dbReference type="NCBI Taxonomy" id="172907"/>
    <lineage>
        <taxon>Eukaryota</taxon>
        <taxon>Metazoa</taxon>
        <taxon>Chordata</taxon>
        <taxon>Craniata</taxon>
        <taxon>Vertebrata</taxon>
        <taxon>Euteleostomi</taxon>
        <taxon>Actinopterygii</taxon>
        <taxon>Neopterygii</taxon>
        <taxon>Teleostei</taxon>
        <taxon>Ostariophysi</taxon>
        <taxon>Cypriniformes</taxon>
        <taxon>Cyprinidae</taxon>
        <taxon>Labeoninae</taxon>
        <taxon>Labeonini</taxon>
        <taxon>Cirrhinus</taxon>
    </lineage>
</organism>
<feature type="domain" description="TRIM8/14/16/25/29/45/65 coiled-coil region" evidence="6">
    <location>
        <begin position="77"/>
        <end position="217"/>
    </location>
</feature>
<evidence type="ECO:0000256" key="4">
    <source>
        <dbReference type="SAM" id="Coils"/>
    </source>
</evidence>
<evidence type="ECO:0000256" key="3">
    <source>
        <dbReference type="ARBA" id="ARBA00022833"/>
    </source>
</evidence>
<dbReference type="InterPro" id="IPR058030">
    <property type="entry name" value="TRIM8/14/16/25/29/45/65_CC"/>
</dbReference>
<evidence type="ECO:0000256" key="2">
    <source>
        <dbReference type="ARBA" id="ARBA00022771"/>
    </source>
</evidence>
<dbReference type="PANTHER" id="PTHR25465">
    <property type="entry name" value="B-BOX DOMAIN CONTAINING"/>
    <property type="match status" value="1"/>
</dbReference>
<feature type="coiled-coil region" evidence="4">
    <location>
        <begin position="128"/>
        <end position="162"/>
    </location>
</feature>
<dbReference type="PANTHER" id="PTHR25465:SF5">
    <property type="entry name" value="E3 UBIQUITIN_ISG15 LIGASE TRIM25-RELATED"/>
    <property type="match status" value="1"/>
</dbReference>
<dbReference type="InterPro" id="IPR043136">
    <property type="entry name" value="B30.2/SPRY_sf"/>
</dbReference>
<dbReference type="Pfam" id="PF25600">
    <property type="entry name" value="TRIM_CC"/>
    <property type="match status" value="1"/>
</dbReference>
<evidence type="ECO:0000313" key="8">
    <source>
        <dbReference type="Proteomes" id="UP001558613"/>
    </source>
</evidence>
<dbReference type="SUPFAM" id="SSF49899">
    <property type="entry name" value="Concanavalin A-like lectins/glucanases"/>
    <property type="match status" value="1"/>
</dbReference>
<keyword evidence="8" id="KW-1185">Reference proteome</keyword>
<dbReference type="InterPro" id="IPR006574">
    <property type="entry name" value="PRY"/>
</dbReference>
<sequence length="284" mass="33019">MLTEVAEQLKKTELQAAVPAGPENVESDVCTRRKHKPVKNSLRKFRHRKKDLKELREAVESHKVDLEERKRKFQQRIQQREKDLKDLGEAVDCHMCSAQTAVEDNERIFMELMCSTEEICSKMTQQIRDQEKAAVSRAEGLMEQLEQEIDDLKRRCAELDQIAQIHDHTNFLKSFQSLSISPESTDVPDVTVSSLLSFDDVGKSLSQLKEKLQYFCREEIDMISGRVTYVEILPIHEPKIRKEFLQYSSQFTLDPNTVNKNLRLSEENRVVTFTARVKQRATLH</sequence>
<evidence type="ECO:0000256" key="1">
    <source>
        <dbReference type="ARBA" id="ARBA00022723"/>
    </source>
</evidence>
<reference evidence="7 8" key="1">
    <citation type="submission" date="2023-09" db="EMBL/GenBank/DDBJ databases">
        <authorList>
            <person name="Wang M."/>
        </authorList>
    </citation>
    <scope>NUCLEOTIDE SEQUENCE [LARGE SCALE GENOMIC DNA]</scope>
    <source>
        <strain evidence="7">GT-2023</strain>
        <tissue evidence="7">Liver</tissue>
    </source>
</reference>
<keyword evidence="4" id="KW-0175">Coiled coil</keyword>
<accession>A0ABR3MUQ9</accession>
<feature type="domain" description="SPRY-associated" evidence="5">
    <location>
        <begin position="252"/>
        <end position="276"/>
    </location>
</feature>
<dbReference type="Proteomes" id="UP001558613">
    <property type="component" value="Unassembled WGS sequence"/>
</dbReference>
<proteinExistence type="predicted"/>
<dbReference type="Gene3D" id="2.60.120.920">
    <property type="match status" value="1"/>
</dbReference>
<feature type="coiled-coil region" evidence="4">
    <location>
        <begin position="49"/>
        <end position="90"/>
    </location>
</feature>
<keyword evidence="2" id="KW-0863">Zinc-finger</keyword>
<evidence type="ECO:0000259" key="6">
    <source>
        <dbReference type="Pfam" id="PF25600"/>
    </source>
</evidence>
<comment type="caution">
    <text evidence="7">The sequence shown here is derived from an EMBL/GenBank/DDBJ whole genome shotgun (WGS) entry which is preliminary data.</text>
</comment>
<dbReference type="InterPro" id="IPR051051">
    <property type="entry name" value="E3_ubiq-ligase_TRIM/RNF"/>
</dbReference>
<name>A0ABR3MUQ9_9TELE</name>
<keyword evidence="1" id="KW-0479">Metal-binding</keyword>
<dbReference type="EMBL" id="JAYMGO010000009">
    <property type="protein sequence ID" value="KAL1268341.1"/>
    <property type="molecule type" value="Genomic_DNA"/>
</dbReference>
<dbReference type="Pfam" id="PF13765">
    <property type="entry name" value="PRY"/>
    <property type="match status" value="1"/>
</dbReference>
<gene>
    <name evidence="7" type="ORF">QQF64_033704</name>
</gene>
<evidence type="ECO:0000259" key="5">
    <source>
        <dbReference type="Pfam" id="PF13765"/>
    </source>
</evidence>
<dbReference type="InterPro" id="IPR013320">
    <property type="entry name" value="ConA-like_dom_sf"/>
</dbReference>
<evidence type="ECO:0000313" key="7">
    <source>
        <dbReference type="EMBL" id="KAL1268341.1"/>
    </source>
</evidence>
<protein>
    <submittedName>
        <fullName evidence="7">Uncharacterized protein</fullName>
    </submittedName>
</protein>
<keyword evidence="3" id="KW-0862">Zinc</keyword>